<evidence type="ECO:0000256" key="1">
    <source>
        <dbReference type="SAM" id="MobiDB-lite"/>
    </source>
</evidence>
<comment type="caution">
    <text evidence="2">The sequence shown here is derived from an EMBL/GenBank/DDBJ whole genome shotgun (WGS) entry which is preliminary data.</text>
</comment>
<evidence type="ECO:0000313" key="3">
    <source>
        <dbReference type="Proteomes" id="UP000811619"/>
    </source>
</evidence>
<feature type="compositionally biased region" description="Acidic residues" evidence="1">
    <location>
        <begin position="35"/>
        <end position="46"/>
    </location>
</feature>
<sequence>MDRGGIGAKARLGYQNGESASPGRVLVVSNKTEEDKEEEEEEEESGPTDGVVEDGERRSGA</sequence>
<dbReference type="Proteomes" id="UP000811619">
    <property type="component" value="Unassembled WGS sequence"/>
</dbReference>
<dbReference type="EMBL" id="SRPY01000146">
    <property type="protein sequence ID" value="KAG5927938.1"/>
    <property type="molecule type" value="Genomic_DNA"/>
</dbReference>
<proteinExistence type="predicted"/>
<gene>
    <name evidence="2" type="ORF">E4U42_001530</name>
</gene>
<name>A0A8K0J9Q7_9HYPO</name>
<protein>
    <submittedName>
        <fullName evidence="2">Uncharacterized protein</fullName>
    </submittedName>
</protein>
<organism evidence="2 3">
    <name type="scientific">Claviceps africana</name>
    <dbReference type="NCBI Taxonomy" id="83212"/>
    <lineage>
        <taxon>Eukaryota</taxon>
        <taxon>Fungi</taxon>
        <taxon>Dikarya</taxon>
        <taxon>Ascomycota</taxon>
        <taxon>Pezizomycotina</taxon>
        <taxon>Sordariomycetes</taxon>
        <taxon>Hypocreomycetidae</taxon>
        <taxon>Hypocreales</taxon>
        <taxon>Clavicipitaceae</taxon>
        <taxon>Claviceps</taxon>
    </lineage>
</organism>
<evidence type="ECO:0000313" key="2">
    <source>
        <dbReference type="EMBL" id="KAG5927938.1"/>
    </source>
</evidence>
<feature type="region of interest" description="Disordered" evidence="1">
    <location>
        <begin position="1"/>
        <end position="61"/>
    </location>
</feature>
<reference evidence="2" key="1">
    <citation type="journal article" date="2020" name="bioRxiv">
        <title>Whole genome comparisons of ergot fungi reveals the divergence and evolution of species within the genus Claviceps are the result of varying mechanisms driving genome evolution and host range expansion.</title>
        <authorList>
            <person name="Wyka S.A."/>
            <person name="Mondo S.J."/>
            <person name="Liu M."/>
            <person name="Dettman J."/>
            <person name="Nalam V."/>
            <person name="Broders K.D."/>
        </authorList>
    </citation>
    <scope>NUCLEOTIDE SEQUENCE</scope>
    <source>
        <strain evidence="2">CCC 489</strain>
    </source>
</reference>
<accession>A0A8K0J9Q7</accession>
<keyword evidence="3" id="KW-1185">Reference proteome</keyword>
<dbReference type="AlphaFoldDB" id="A0A8K0J9Q7"/>